<dbReference type="AlphaFoldDB" id="A0AAW1PPR9"/>
<feature type="repeat" description="PPR" evidence="2">
    <location>
        <begin position="274"/>
        <end position="308"/>
    </location>
</feature>
<reference evidence="5 6" key="1">
    <citation type="journal article" date="2024" name="Nat. Commun.">
        <title>Phylogenomics reveals the evolutionary origins of lichenization in chlorophyte algae.</title>
        <authorList>
            <person name="Puginier C."/>
            <person name="Libourel C."/>
            <person name="Otte J."/>
            <person name="Skaloud P."/>
            <person name="Haon M."/>
            <person name="Grisel S."/>
            <person name="Petersen M."/>
            <person name="Berrin J.G."/>
            <person name="Delaux P.M."/>
            <person name="Dal Grande F."/>
            <person name="Keller J."/>
        </authorList>
    </citation>
    <scope>NUCLEOTIDE SEQUENCE [LARGE SCALE GENOMIC DNA]</scope>
    <source>
        <strain evidence="5 6">SAG 2043</strain>
    </source>
</reference>
<feature type="repeat" description="PPR" evidence="2">
    <location>
        <begin position="379"/>
        <end position="413"/>
    </location>
</feature>
<comment type="caution">
    <text evidence="5">The sequence shown here is derived from an EMBL/GenBank/DDBJ whole genome shotgun (WGS) entry which is preliminary data.</text>
</comment>
<dbReference type="PROSITE" id="PS51375">
    <property type="entry name" value="PPR"/>
    <property type="match status" value="7"/>
</dbReference>
<dbReference type="Proteomes" id="UP001489004">
    <property type="component" value="Unassembled WGS sequence"/>
</dbReference>
<name>A0AAW1PPR9_9CHLO</name>
<dbReference type="InterPro" id="IPR002885">
    <property type="entry name" value="PPR_rpt"/>
</dbReference>
<feature type="repeat" description="PPR" evidence="2">
    <location>
        <begin position="414"/>
        <end position="448"/>
    </location>
</feature>
<feature type="repeat" description="PPR" evidence="2">
    <location>
        <begin position="155"/>
        <end position="189"/>
    </location>
</feature>
<dbReference type="PANTHER" id="PTHR47936:SF1">
    <property type="entry name" value="PENTATRICOPEPTIDE REPEAT-CONTAINING PROTEIN GUN1, CHLOROPLASTIC"/>
    <property type="match status" value="1"/>
</dbReference>
<feature type="repeat" description="PPR" evidence="2">
    <location>
        <begin position="344"/>
        <end position="378"/>
    </location>
</feature>
<feature type="repeat" description="PPR" evidence="2">
    <location>
        <begin position="309"/>
        <end position="343"/>
    </location>
</feature>
<feature type="compositionally biased region" description="Gly residues" evidence="3">
    <location>
        <begin position="585"/>
        <end position="595"/>
    </location>
</feature>
<dbReference type="Pfam" id="PF13041">
    <property type="entry name" value="PPR_2"/>
    <property type="match status" value="2"/>
</dbReference>
<keyword evidence="6" id="KW-1185">Reference proteome</keyword>
<dbReference type="NCBIfam" id="TIGR00756">
    <property type="entry name" value="PPR"/>
    <property type="match status" value="4"/>
</dbReference>
<feature type="region of interest" description="Disordered" evidence="3">
    <location>
        <begin position="569"/>
        <end position="602"/>
    </location>
</feature>
<protein>
    <recommendedName>
        <fullName evidence="4">Pentatricopeptide repeat-containing protein-mitochondrial domain-containing protein</fullName>
    </recommendedName>
</protein>
<feature type="repeat" description="PPR" evidence="2">
    <location>
        <begin position="54"/>
        <end position="88"/>
    </location>
</feature>
<dbReference type="EMBL" id="JALJOR010000009">
    <property type="protein sequence ID" value="KAK9811755.1"/>
    <property type="molecule type" value="Genomic_DNA"/>
</dbReference>
<proteinExistence type="predicted"/>
<evidence type="ECO:0000256" key="1">
    <source>
        <dbReference type="ARBA" id="ARBA00022737"/>
    </source>
</evidence>
<feature type="domain" description="Pentatricopeptide repeat-containing protein-mitochondrial" evidence="4">
    <location>
        <begin position="272"/>
        <end position="370"/>
    </location>
</feature>
<keyword evidence="1" id="KW-0677">Repeat</keyword>
<evidence type="ECO:0000259" key="4">
    <source>
        <dbReference type="Pfam" id="PF23276"/>
    </source>
</evidence>
<gene>
    <name evidence="5" type="ORF">WJX72_009549</name>
</gene>
<accession>A0AAW1PPR9</accession>
<evidence type="ECO:0000313" key="5">
    <source>
        <dbReference type="EMBL" id="KAK9811755.1"/>
    </source>
</evidence>
<evidence type="ECO:0000256" key="3">
    <source>
        <dbReference type="SAM" id="MobiDB-lite"/>
    </source>
</evidence>
<sequence length="785" mass="84164">MPRLKFMNVSKIAPNRVCCNALLAAYARAKPPQWEKALALLTAMCEAAGEVAPDTVSYNTALKACGNALRLDHAFKVFGSMRQRGVLPSITTFGTLITAASDAGSYPAVKQESGLDINTACMNAFVAALVKQGQWEEARLAFRAMLGPASRTRPSIITFNTIMAAYMRQGHYEQVREVFEDMYAAGLQPSVVTFNTLITAHAHRGAWVDALDVLHHMYRQQGHGVMPNTITYNSVLAALNTGAMLAPPAELLIIATRALGVFDQLAGMPGVLADLTTFNTLIAVLARTGQWQKALAIYDLMTSQGFMHDAGTASALILAYCQGRHLQAALRVWAWLRSSGLEADLPACNALLEASAESGAWEQALQIFEAMHTSKTPPDARSFNILLTALREAGQVERALQLVDLLRASPAIPDRTTYGLIIALLEQRGNWAQVLDLLEEMVTRRLTPDVATMNAVLTSLQRDQQADLSYQLLCWMVAGAGVQVVPNVESYHIIMETMIQSRRTVVAVRLCAAGHERGTLSHYSLTAHPVPQSAGYPAVLNPNAGPAATHAMPPQAFGYPGDFRRLPQANRSAYHPGNIPSASHGYGGSSRGSGGLSAHSGRSGFLNQSMPFDAQGLHGQYPPVVANAMMQRISSPPRGLGAVGKSSAGQLLGGVVDLQGCTTQVAVVVVLTWLARMAELSGQGQKLGREGTKIATGWNQHRADARHSHVLEAVVKLFSAAPARSLPYLEALLPPGTVEAPAMERAMNWESSTMLEVPATAVHTWIQCWGACLNEALDAGSEAAA</sequence>
<evidence type="ECO:0000313" key="6">
    <source>
        <dbReference type="Proteomes" id="UP001489004"/>
    </source>
</evidence>
<dbReference type="InterPro" id="IPR057027">
    <property type="entry name" value="TPR_mt"/>
</dbReference>
<evidence type="ECO:0000256" key="2">
    <source>
        <dbReference type="PROSITE-ProRule" id="PRU00708"/>
    </source>
</evidence>
<dbReference type="Gene3D" id="1.25.40.10">
    <property type="entry name" value="Tetratricopeptide repeat domain"/>
    <property type="match status" value="4"/>
</dbReference>
<dbReference type="Pfam" id="PF01535">
    <property type="entry name" value="PPR"/>
    <property type="match status" value="3"/>
</dbReference>
<dbReference type="InterPro" id="IPR011990">
    <property type="entry name" value="TPR-like_helical_dom_sf"/>
</dbReference>
<organism evidence="5 6">
    <name type="scientific">[Myrmecia] bisecta</name>
    <dbReference type="NCBI Taxonomy" id="41462"/>
    <lineage>
        <taxon>Eukaryota</taxon>
        <taxon>Viridiplantae</taxon>
        <taxon>Chlorophyta</taxon>
        <taxon>core chlorophytes</taxon>
        <taxon>Trebouxiophyceae</taxon>
        <taxon>Trebouxiales</taxon>
        <taxon>Trebouxiaceae</taxon>
        <taxon>Myrmecia</taxon>
    </lineage>
</organism>
<dbReference type="Pfam" id="PF23276">
    <property type="entry name" value="TPR_24"/>
    <property type="match status" value="1"/>
</dbReference>
<dbReference type="PANTHER" id="PTHR47936">
    <property type="entry name" value="PPR_LONG DOMAIN-CONTAINING PROTEIN"/>
    <property type="match status" value="1"/>
</dbReference>
<dbReference type="SUPFAM" id="SSF48452">
    <property type="entry name" value="TPR-like"/>
    <property type="match status" value="1"/>
</dbReference>